<reference evidence="1 2" key="1">
    <citation type="journal article" date="2016" name="PLoS ONE">
        <title>The Identification of Novel Diagnostic Marker Genes for the Detection of Beer Spoiling Pediococcus damnosus Strains Using the BlAst Diagnostic Gene findEr.</title>
        <authorList>
            <person name="Behr J."/>
            <person name="Geissler A.J."/>
            <person name="Schmid J."/>
            <person name="Zehe A."/>
            <person name="Vogel R.F."/>
        </authorList>
    </citation>
    <scope>NUCLEOTIDE SEQUENCE [LARGE SCALE GENOMIC DNA]</scope>
    <source>
        <strain evidence="1 2">TMW 2.1535</strain>
    </source>
</reference>
<accession>A0ABM6A6U7</accession>
<evidence type="ECO:0000313" key="1">
    <source>
        <dbReference type="EMBL" id="AMV68032.1"/>
    </source>
</evidence>
<proteinExistence type="predicted"/>
<evidence type="ECO:0000313" key="2">
    <source>
        <dbReference type="Proteomes" id="UP000076244"/>
    </source>
</evidence>
<gene>
    <name evidence="1" type="ORF">ADU72_2111</name>
</gene>
<dbReference type="Proteomes" id="UP000076244">
    <property type="component" value="Chromosome"/>
</dbReference>
<protein>
    <submittedName>
        <fullName evidence="1">Uncharacterized protein</fullName>
    </submittedName>
</protein>
<name>A0ABM6A6U7_9LACO</name>
<dbReference type="GeneID" id="57277491"/>
<keyword evidence="2" id="KW-1185">Reference proteome</keyword>
<dbReference type="EMBL" id="CP012288">
    <property type="protein sequence ID" value="AMV68032.1"/>
    <property type="molecule type" value="Genomic_DNA"/>
</dbReference>
<dbReference type="RefSeq" id="WP_155386988.1">
    <property type="nucleotide sequence ID" value="NZ_BAAAXI010000073.1"/>
</dbReference>
<organism evidence="1 2">
    <name type="scientific">Pediococcus damnosus</name>
    <dbReference type="NCBI Taxonomy" id="51663"/>
    <lineage>
        <taxon>Bacteria</taxon>
        <taxon>Bacillati</taxon>
        <taxon>Bacillota</taxon>
        <taxon>Bacilli</taxon>
        <taxon>Lactobacillales</taxon>
        <taxon>Lactobacillaceae</taxon>
        <taxon>Pediococcus</taxon>
    </lineage>
</organism>
<sequence>MKDIVQIEMNSSDRESTPQKINGVAATLQYRDIKIQIHNDIDKYILYIILKELKTNAR</sequence>